<evidence type="ECO:0000256" key="2">
    <source>
        <dbReference type="SAM" id="Phobius"/>
    </source>
</evidence>
<feature type="region of interest" description="Disordered" evidence="1">
    <location>
        <begin position="1"/>
        <end position="50"/>
    </location>
</feature>
<dbReference type="SMART" id="SM00603">
    <property type="entry name" value="LCCL"/>
    <property type="match status" value="1"/>
</dbReference>
<dbReference type="Gene3D" id="2.170.130.20">
    <property type="entry name" value="LCCL-like domain"/>
    <property type="match status" value="1"/>
</dbReference>
<keyword evidence="2" id="KW-0472">Membrane</keyword>
<dbReference type="RefSeq" id="XP_001597470.1">
    <property type="nucleotide sequence ID" value="XM_001597420.1"/>
</dbReference>
<keyword evidence="2" id="KW-1133">Transmembrane helix</keyword>
<dbReference type="EMBL" id="CP017814">
    <property type="protein sequence ID" value="APA05933.1"/>
    <property type="molecule type" value="Genomic_DNA"/>
</dbReference>
<dbReference type="OrthoDB" id="441660at2759"/>
<organism evidence="4 5">
    <name type="scientific">Sclerotinia sclerotiorum (strain ATCC 18683 / 1980 / Ss-1)</name>
    <name type="common">White mold</name>
    <name type="synonym">Whetzelinia sclerotiorum</name>
    <dbReference type="NCBI Taxonomy" id="665079"/>
    <lineage>
        <taxon>Eukaryota</taxon>
        <taxon>Fungi</taxon>
        <taxon>Dikarya</taxon>
        <taxon>Ascomycota</taxon>
        <taxon>Pezizomycotina</taxon>
        <taxon>Leotiomycetes</taxon>
        <taxon>Helotiales</taxon>
        <taxon>Sclerotiniaceae</taxon>
        <taxon>Sclerotinia</taxon>
    </lineage>
</organism>
<evidence type="ECO:0000313" key="5">
    <source>
        <dbReference type="Proteomes" id="UP000177798"/>
    </source>
</evidence>
<feature type="transmembrane region" description="Helical" evidence="2">
    <location>
        <begin position="444"/>
        <end position="471"/>
    </location>
</feature>
<evidence type="ECO:0000313" key="4">
    <source>
        <dbReference type="EMBL" id="APA05933.1"/>
    </source>
</evidence>
<feature type="transmembrane region" description="Helical" evidence="2">
    <location>
        <begin position="114"/>
        <end position="132"/>
    </location>
</feature>
<dbReference type="Pfam" id="PF03815">
    <property type="entry name" value="LCCL"/>
    <property type="match status" value="1"/>
</dbReference>
<evidence type="ECO:0000256" key="1">
    <source>
        <dbReference type="SAM" id="MobiDB-lite"/>
    </source>
</evidence>
<dbReference type="PANTHER" id="PTHR31331:SF8">
    <property type="entry name" value="LCCL DOMAIN PROTEIN (AFU_ORTHOLOGUE AFUA_5G02970)"/>
    <property type="match status" value="1"/>
</dbReference>
<evidence type="ECO:0000259" key="3">
    <source>
        <dbReference type="PROSITE" id="PS50820"/>
    </source>
</evidence>
<accession>A0A1D9PUL5</accession>
<feature type="compositionally biased region" description="Basic and acidic residues" evidence="1">
    <location>
        <begin position="13"/>
        <end position="22"/>
    </location>
</feature>
<dbReference type="KEGG" id="ssl:SS1G_01664"/>
<dbReference type="InterPro" id="IPR051957">
    <property type="entry name" value="CRISP-LCCL_domain"/>
</dbReference>
<dbReference type="SUPFAM" id="SSF69848">
    <property type="entry name" value="LCCL domain"/>
    <property type="match status" value="1"/>
</dbReference>
<feature type="domain" description="LCCL" evidence="3">
    <location>
        <begin position="163"/>
        <end position="267"/>
    </location>
</feature>
<feature type="transmembrane region" description="Helical" evidence="2">
    <location>
        <begin position="414"/>
        <end position="432"/>
    </location>
</feature>
<feature type="transmembrane region" description="Helical" evidence="2">
    <location>
        <begin position="381"/>
        <end position="402"/>
    </location>
</feature>
<dbReference type="InterPro" id="IPR036609">
    <property type="entry name" value="LCCL_sf"/>
</dbReference>
<proteinExistence type="predicted"/>
<dbReference type="Proteomes" id="UP000177798">
    <property type="component" value="Chromosome 1"/>
</dbReference>
<dbReference type="PANTHER" id="PTHR31331">
    <property type="entry name" value="LCCL DOMAIN PROTEIN (AFU_ORTHOLOGUE AFUA_5G08630)"/>
    <property type="match status" value="1"/>
</dbReference>
<keyword evidence="2" id="KW-0812">Transmembrane</keyword>
<name>A0A1D9PUL5_SCLS1</name>
<gene>
    <name evidence="4" type="ORF">sscle_01g007030</name>
</gene>
<reference evidence="5" key="1">
    <citation type="journal article" date="2017" name="Genome Biol. Evol.">
        <title>The complete genome sequence of the phytopathogenic fungus Sclerotinia sclerotiorum reveals insights into the genome architecture of broad host range pathogens.</title>
        <authorList>
            <person name="Derbyshire M."/>
            <person name="Denton-Giles M."/>
            <person name="Hegedus D."/>
            <person name="Seifbarghy S."/>
            <person name="Rollins J."/>
            <person name="van Kan J."/>
            <person name="Seidl M.F."/>
            <person name="Faino L."/>
            <person name="Mbengue M."/>
            <person name="Navaud O."/>
            <person name="Raffaele S."/>
            <person name="Hammond-Kosack K."/>
            <person name="Heard S."/>
            <person name="Oliver R."/>
        </authorList>
    </citation>
    <scope>NUCLEOTIDE SEQUENCE [LARGE SCALE GENOMIC DNA]</scope>
    <source>
        <strain evidence="5">ATCC 18683 / 1980 / Ss-1</strain>
    </source>
</reference>
<dbReference type="VEuPathDB" id="FungiDB:sscle_01g007030"/>
<dbReference type="PROSITE" id="PS50820">
    <property type="entry name" value="LCCL"/>
    <property type="match status" value="1"/>
</dbReference>
<feature type="transmembrane region" description="Helical" evidence="2">
    <location>
        <begin position="340"/>
        <end position="361"/>
    </location>
</feature>
<dbReference type="AlphaFoldDB" id="A0A1D9PUL5"/>
<dbReference type="InterPro" id="IPR004043">
    <property type="entry name" value="LCCL"/>
</dbReference>
<sequence>MGDQNGRVNGRQHYTDNNHPDDPIEDSTLTQLLPMNEISDDDSPPTPRFLQDQSSYRYLKWVPLPIRRIGKQAIRWAEGPEPLRINVIKPWFPWFQEAPLRLLDRYIPKRRRRISLLVAYYFCWILTFALVLRQSTFATEIEEWGVPGNIGCGNTYWVAGNRCGLNGNDCRPFNGSGYAFRCPANCASVKVLNPRAVGAQEIIYRPFVIGGPTDNDTTAVYRSDSFICGSAIHAGVIDNIKGGCGVVNLVGERHSYQSSNKHGIKSIGFDSTFPSSFAFQEGITCKAKDSRWSLLFVSVTFTVLLSIFTTSPGVFFFSIFTGLFAHTGLGSDPPNHDTMAGLVSNILGKFLPAAFCAFVIYKYMGVERALRGLTAQIEKTILWLGAAWVGTLSNYTFEWIPIQRLNAHDINQQPGAKLALALIIMVLIIIIVQQATFFRMEGRLIRFLGLYGVFIAAILISLLIPGLSLRIHHYILALLLLPGTSMQTRPALLYQGLLVGLFINGIARWGFDPVLQTPAALQGDANHNSALPHISYPEIVMGSNFSSISFSWLPPTEPFDGISVLVNDVERFRGYVDEGFASDKHFVWYKDSSLLQPEYFRFGYMQGSRSWDYTKAGIWHADGTWTEMKKGPSKVKSRSLDGEVFTR</sequence>
<dbReference type="OMA" id="HWDKTVL"/>
<protein>
    <recommendedName>
        <fullName evidence="3">LCCL domain-containing protein</fullName>
    </recommendedName>
</protein>
<feature type="transmembrane region" description="Helical" evidence="2">
    <location>
        <begin position="294"/>
        <end position="320"/>
    </location>
</feature>